<feature type="compositionally biased region" description="Gly residues" evidence="1">
    <location>
        <begin position="425"/>
        <end position="461"/>
    </location>
</feature>
<proteinExistence type="predicted"/>
<name>A0A0G4IBT6_9ALVE</name>
<feature type="region of interest" description="Disordered" evidence="1">
    <location>
        <begin position="330"/>
        <end position="461"/>
    </location>
</feature>
<protein>
    <submittedName>
        <fullName evidence="2">Uncharacterized protein</fullName>
    </submittedName>
</protein>
<gene>
    <name evidence="2" type="ORF">Cvel_12891</name>
</gene>
<reference evidence="2" key="1">
    <citation type="submission" date="2014-11" db="EMBL/GenBank/DDBJ databases">
        <authorList>
            <person name="Otto D Thomas"/>
            <person name="Naeem Raeece"/>
        </authorList>
    </citation>
    <scope>NUCLEOTIDE SEQUENCE</scope>
</reference>
<evidence type="ECO:0000313" key="2">
    <source>
        <dbReference type="EMBL" id="CEM54598.1"/>
    </source>
</evidence>
<dbReference type="EMBL" id="CDMZ01005800">
    <property type="protein sequence ID" value="CEM54598.1"/>
    <property type="molecule type" value="Genomic_DNA"/>
</dbReference>
<dbReference type="AlphaFoldDB" id="A0A0G4IBT6"/>
<organism evidence="2">
    <name type="scientific">Chromera velia CCMP2878</name>
    <dbReference type="NCBI Taxonomy" id="1169474"/>
    <lineage>
        <taxon>Eukaryota</taxon>
        <taxon>Sar</taxon>
        <taxon>Alveolata</taxon>
        <taxon>Colpodellida</taxon>
        <taxon>Chromeraceae</taxon>
        <taxon>Chromera</taxon>
    </lineage>
</organism>
<sequence length="461" mass="51622">MGNQVPCCGSGSARKDPKLPQKTEIFLRVVPRYTFQPESLIIACFFNPTKSKLRLEAFDVWYRSVEHLNIEIVECVREGEKPELALKYSRVKVIETKVVLWHKEAILNYMIRKVLPIYKYRCSCLLPAGATVLQPFSWCYHLDRDETGPSTELSLAKEVFKTKKERHPNLWRSFAATWNDGDKTDALSHDYGLHGHVGFLWGARLEILRATLLYDKCLIGGADHVIAHAAVGQLQHPCILKAFSADLEPLQKWCLQFSQLCQGRLGFVESDLFHIFHGKLERRQYLKRIRDFTPLTKHMKEKDTNGLYTTTNPKILQYINQYFRYRDWDDNDGHSEKSESQRSNPCLPSTPNDSGGGDSKRSQEQQEECGGEGGGERERGDEPGTGGVGGWPRNASVSSGDSPMDAGNEEGVFLYGEERREDPAGDGGEWPGEPGAGVGAVGGEDWDSGGGGNDDWGGNYS</sequence>
<accession>A0A0G4IBT6</accession>
<feature type="compositionally biased region" description="Polar residues" evidence="1">
    <location>
        <begin position="341"/>
        <end position="353"/>
    </location>
</feature>
<dbReference type="VEuPathDB" id="CryptoDB:Cvel_12891"/>
<feature type="compositionally biased region" description="Basic and acidic residues" evidence="1">
    <location>
        <begin position="330"/>
        <end position="340"/>
    </location>
</feature>
<evidence type="ECO:0000256" key="1">
    <source>
        <dbReference type="SAM" id="MobiDB-lite"/>
    </source>
</evidence>